<dbReference type="Proteomes" id="UP001163846">
    <property type="component" value="Unassembled WGS sequence"/>
</dbReference>
<organism evidence="6 7">
    <name type="scientific">Lentinula raphanica</name>
    <dbReference type="NCBI Taxonomy" id="153919"/>
    <lineage>
        <taxon>Eukaryota</taxon>
        <taxon>Fungi</taxon>
        <taxon>Dikarya</taxon>
        <taxon>Basidiomycota</taxon>
        <taxon>Agaricomycotina</taxon>
        <taxon>Agaricomycetes</taxon>
        <taxon>Agaricomycetidae</taxon>
        <taxon>Agaricales</taxon>
        <taxon>Marasmiineae</taxon>
        <taxon>Omphalotaceae</taxon>
        <taxon>Lentinula</taxon>
    </lineage>
</organism>
<keyword evidence="7" id="KW-1185">Reference proteome</keyword>
<dbReference type="Gene3D" id="3.40.395.10">
    <property type="entry name" value="Adenoviral Proteinase, Chain A"/>
    <property type="match status" value="1"/>
</dbReference>
<dbReference type="EMBL" id="MU806437">
    <property type="protein sequence ID" value="KAJ3835195.1"/>
    <property type="molecule type" value="Genomic_DNA"/>
</dbReference>
<keyword evidence="2" id="KW-0645">Protease</keyword>
<dbReference type="InterPro" id="IPR003653">
    <property type="entry name" value="Peptidase_C48_C"/>
</dbReference>
<feature type="domain" description="Ubiquitin-like protease family profile" evidence="5">
    <location>
        <begin position="62"/>
        <end position="245"/>
    </location>
</feature>
<accession>A0AA38P2Y1</accession>
<dbReference type="PANTHER" id="PTHR12606:SF141">
    <property type="entry name" value="GH15225P-RELATED"/>
    <property type="match status" value="1"/>
</dbReference>
<reference evidence="6" key="1">
    <citation type="submission" date="2022-08" db="EMBL/GenBank/DDBJ databases">
        <authorList>
            <consortium name="DOE Joint Genome Institute"/>
            <person name="Min B."/>
            <person name="Riley R."/>
            <person name="Sierra-Patev S."/>
            <person name="Naranjo-Ortiz M."/>
            <person name="Looney B."/>
            <person name="Konkel Z."/>
            <person name="Slot J.C."/>
            <person name="Sakamoto Y."/>
            <person name="Steenwyk J.L."/>
            <person name="Rokas A."/>
            <person name="Carro J."/>
            <person name="Camarero S."/>
            <person name="Ferreira P."/>
            <person name="Molpeceres G."/>
            <person name="Ruiz-Duenas F.J."/>
            <person name="Serrano A."/>
            <person name="Henrissat B."/>
            <person name="Drula E."/>
            <person name="Hughes K.W."/>
            <person name="Mata J.L."/>
            <person name="Ishikawa N.K."/>
            <person name="Vargas-Isla R."/>
            <person name="Ushijima S."/>
            <person name="Smith C.A."/>
            <person name="Ahrendt S."/>
            <person name="Andreopoulos W."/>
            <person name="He G."/>
            <person name="Labutti K."/>
            <person name="Lipzen A."/>
            <person name="Ng V."/>
            <person name="Sandor L."/>
            <person name="Barry K."/>
            <person name="Martinez A.T."/>
            <person name="Xiao Y."/>
            <person name="Gibbons J.G."/>
            <person name="Terashima K."/>
            <person name="Hibbett D.S."/>
            <person name="Grigoriev I.V."/>
        </authorList>
    </citation>
    <scope>NUCLEOTIDE SEQUENCE</scope>
    <source>
        <strain evidence="6">TFB9207</strain>
    </source>
</reference>
<keyword evidence="4" id="KW-0788">Thiol protease</keyword>
<dbReference type="GO" id="GO:0005634">
    <property type="term" value="C:nucleus"/>
    <property type="evidence" value="ECO:0007669"/>
    <property type="project" value="TreeGrafter"/>
</dbReference>
<evidence type="ECO:0000256" key="2">
    <source>
        <dbReference type="ARBA" id="ARBA00022670"/>
    </source>
</evidence>
<dbReference type="GO" id="GO:0080090">
    <property type="term" value="P:regulation of primary metabolic process"/>
    <property type="evidence" value="ECO:0007669"/>
    <property type="project" value="UniProtKB-ARBA"/>
</dbReference>
<evidence type="ECO:0000259" key="5">
    <source>
        <dbReference type="PROSITE" id="PS50600"/>
    </source>
</evidence>
<dbReference type="Pfam" id="PF02902">
    <property type="entry name" value="Peptidase_C48"/>
    <property type="match status" value="1"/>
</dbReference>
<dbReference type="FunFam" id="3.40.395.10:FF:000001">
    <property type="entry name" value="Sentrin-specific protease 1"/>
    <property type="match status" value="1"/>
</dbReference>
<dbReference type="AlphaFoldDB" id="A0AA38P2Y1"/>
<dbReference type="GO" id="GO:0006508">
    <property type="term" value="P:proteolysis"/>
    <property type="evidence" value="ECO:0007669"/>
    <property type="project" value="UniProtKB-KW"/>
</dbReference>
<evidence type="ECO:0000313" key="7">
    <source>
        <dbReference type="Proteomes" id="UP001163846"/>
    </source>
</evidence>
<gene>
    <name evidence="6" type="ORF">F5878DRAFT_543616</name>
</gene>
<dbReference type="GO" id="GO:0016926">
    <property type="term" value="P:protein desumoylation"/>
    <property type="evidence" value="ECO:0007669"/>
    <property type="project" value="TreeGrafter"/>
</dbReference>
<name>A0AA38P2Y1_9AGAR</name>
<dbReference type="GO" id="GO:0016929">
    <property type="term" value="F:deSUMOylase activity"/>
    <property type="evidence" value="ECO:0007669"/>
    <property type="project" value="TreeGrafter"/>
</dbReference>
<sequence length="278" mass="32361">MATYENPTLNGLNLRQPSKDNAIDQYLRPQHTPLPSSLSDEDEAEVDSLLKQPGVVSRYAKEQVSDKDLARLKPDGWLNDEIINFYGALIMGRSNDAKENRSNETNNEDFTAKESQILDVHYFSTFFWEKLTRDGYEKGRLARWTKKVDIFSKDVVLIPVNHNNIHWTAAAINFRKQRLESYDSMSFDRSAVFKGLRDYLDAEHRDKRKAPFDFTGWEDYVSKDTPQQENGDDCGVFTCQFLECLSRGEETFNFSQDDIPYLRRRMIWEIGRSKLRTG</sequence>
<keyword evidence="3" id="KW-0378">Hydrolase</keyword>
<proteinExistence type="inferred from homology"/>
<comment type="caution">
    <text evidence="6">The sequence shown here is derived from an EMBL/GenBank/DDBJ whole genome shotgun (WGS) entry which is preliminary data.</text>
</comment>
<dbReference type="InterPro" id="IPR038765">
    <property type="entry name" value="Papain-like_cys_pep_sf"/>
</dbReference>
<dbReference type="GO" id="GO:0060255">
    <property type="term" value="P:regulation of macromolecule metabolic process"/>
    <property type="evidence" value="ECO:0007669"/>
    <property type="project" value="UniProtKB-ARBA"/>
</dbReference>
<evidence type="ECO:0000256" key="3">
    <source>
        <dbReference type="ARBA" id="ARBA00022801"/>
    </source>
</evidence>
<dbReference type="PANTHER" id="PTHR12606">
    <property type="entry name" value="SENTRIN/SUMO-SPECIFIC PROTEASE"/>
    <property type="match status" value="1"/>
</dbReference>
<evidence type="ECO:0000256" key="4">
    <source>
        <dbReference type="ARBA" id="ARBA00022807"/>
    </source>
</evidence>
<comment type="similarity">
    <text evidence="1">Belongs to the peptidase C48 family.</text>
</comment>
<dbReference type="SUPFAM" id="SSF54001">
    <property type="entry name" value="Cysteine proteinases"/>
    <property type="match status" value="1"/>
</dbReference>
<evidence type="ECO:0000313" key="6">
    <source>
        <dbReference type="EMBL" id="KAJ3835195.1"/>
    </source>
</evidence>
<evidence type="ECO:0000256" key="1">
    <source>
        <dbReference type="ARBA" id="ARBA00005234"/>
    </source>
</evidence>
<protein>
    <recommendedName>
        <fullName evidence="5">Ubiquitin-like protease family profile domain-containing protein</fullName>
    </recommendedName>
</protein>
<dbReference type="PROSITE" id="PS50600">
    <property type="entry name" value="ULP_PROTEASE"/>
    <property type="match status" value="1"/>
</dbReference>